<accession>A0A285L7Y5</accession>
<feature type="transmembrane region" description="Helical" evidence="1">
    <location>
        <begin position="100"/>
        <end position="118"/>
    </location>
</feature>
<dbReference type="AlphaFoldDB" id="A0A285L7Y5"/>
<dbReference type="Pfam" id="PF20182">
    <property type="entry name" value="DUF6545"/>
    <property type="match status" value="1"/>
</dbReference>
<dbReference type="EMBL" id="OBEG01000002">
    <property type="protein sequence ID" value="SNY80583.1"/>
    <property type="molecule type" value="Genomic_DNA"/>
</dbReference>
<keyword evidence="4" id="KW-1185">Reference proteome</keyword>
<evidence type="ECO:0000259" key="2">
    <source>
        <dbReference type="Pfam" id="PF20182"/>
    </source>
</evidence>
<dbReference type="InterPro" id="IPR050039">
    <property type="entry name" value="MAB_1171c-like"/>
</dbReference>
<dbReference type="NCBIfam" id="NF042915">
    <property type="entry name" value="MAB_1171c_fam"/>
    <property type="match status" value="1"/>
</dbReference>
<keyword evidence="1" id="KW-0812">Transmembrane</keyword>
<dbReference type="STRING" id="1379680.GCA_001612615_05076"/>
<feature type="transmembrane region" description="Helical" evidence="1">
    <location>
        <begin position="216"/>
        <end position="240"/>
    </location>
</feature>
<organism evidence="3 4">
    <name type="scientific">Nocardia amikacinitolerans</name>
    <dbReference type="NCBI Taxonomy" id="756689"/>
    <lineage>
        <taxon>Bacteria</taxon>
        <taxon>Bacillati</taxon>
        <taxon>Actinomycetota</taxon>
        <taxon>Actinomycetes</taxon>
        <taxon>Mycobacteriales</taxon>
        <taxon>Nocardiaceae</taxon>
        <taxon>Nocardia</taxon>
    </lineage>
</organism>
<keyword evidence="1" id="KW-1133">Transmembrane helix</keyword>
<reference evidence="3 4" key="1">
    <citation type="submission" date="2017-09" db="EMBL/GenBank/DDBJ databases">
        <authorList>
            <person name="Ehlers B."/>
            <person name="Leendertz F.H."/>
        </authorList>
    </citation>
    <scope>NUCLEOTIDE SEQUENCE [LARGE SCALE GENOMIC DNA]</scope>
    <source>
        <strain evidence="3 4">DSM 45537</strain>
    </source>
</reference>
<feature type="transmembrane region" description="Helical" evidence="1">
    <location>
        <begin position="66"/>
        <end position="88"/>
    </location>
</feature>
<dbReference type="OrthoDB" id="4772902at2"/>
<evidence type="ECO:0000313" key="4">
    <source>
        <dbReference type="Proteomes" id="UP000219565"/>
    </source>
</evidence>
<sequence>MNSPVPGLIAAPLIGFVALVTVGRWALLHRTTTDRLLNRALAWAAAGMVLLERGIAPRFGSLMHQLSMGCMLFTIMSAYGVAMLWAGADPSDARRRQRRYDLIAAACAVVILVVGTPARHEGTLLGQTPGVWSAISALAFCLPAIACGRVMATALWRELAREDTRRRERLVYGALLAALAIGACSLPFSALLFGGILGDAVRIEDPNLIRWAWPNFTVIVVSAAVLAVPLLGVLVTRAGWDRSRRYCRRLRPLWTDVTRAVPEIVLDLTATGQDEPEVRLIRMTVEIRDALLHLNRYAPHDLPMPAGASPTERYARRIAHGIRAKADGHGPANAAARTAAPASRDLDSELRQLLELARAWPRARTGTETKRPTPARASAGLFRRLAMRA</sequence>
<evidence type="ECO:0000313" key="3">
    <source>
        <dbReference type="EMBL" id="SNY80583.1"/>
    </source>
</evidence>
<feature type="transmembrane region" description="Helical" evidence="1">
    <location>
        <begin position="130"/>
        <end position="150"/>
    </location>
</feature>
<feature type="transmembrane region" description="Helical" evidence="1">
    <location>
        <begin position="40"/>
        <end position="60"/>
    </location>
</feature>
<dbReference type="InterPro" id="IPR046675">
    <property type="entry name" value="DUF6545"/>
</dbReference>
<gene>
    <name evidence="3" type="ORF">SAMN04244553_2154</name>
</gene>
<feature type="domain" description="DUF6545" evidence="2">
    <location>
        <begin position="240"/>
        <end position="361"/>
    </location>
</feature>
<protein>
    <recommendedName>
        <fullName evidence="2">DUF6545 domain-containing protein</fullName>
    </recommendedName>
</protein>
<feature type="transmembrane region" description="Helical" evidence="1">
    <location>
        <begin position="170"/>
        <end position="196"/>
    </location>
</feature>
<keyword evidence="1" id="KW-0472">Membrane</keyword>
<dbReference type="RefSeq" id="WP_097244816.1">
    <property type="nucleotide sequence ID" value="NZ_JAMTCW010000004.1"/>
</dbReference>
<feature type="transmembrane region" description="Helical" evidence="1">
    <location>
        <begin position="6"/>
        <end position="28"/>
    </location>
</feature>
<dbReference type="Proteomes" id="UP000219565">
    <property type="component" value="Unassembled WGS sequence"/>
</dbReference>
<proteinExistence type="predicted"/>
<name>A0A285L7Y5_9NOCA</name>
<evidence type="ECO:0000256" key="1">
    <source>
        <dbReference type="SAM" id="Phobius"/>
    </source>
</evidence>